<proteinExistence type="inferred from homology"/>
<name>A0ABQ9JGV9_9CUCU</name>
<evidence type="ECO:0000313" key="10">
    <source>
        <dbReference type="Proteomes" id="UP001162164"/>
    </source>
</evidence>
<dbReference type="InterPro" id="IPR009318">
    <property type="entry name" value="Gustatory_rcpt"/>
</dbReference>
<gene>
    <name evidence="9" type="ORF">NQ317_009674</name>
</gene>
<feature type="non-terminal residue" evidence="9">
    <location>
        <position position="1"/>
    </location>
</feature>
<comment type="caution">
    <text evidence="9">The sequence shown here is derived from an EMBL/GenBank/DDBJ whole genome shotgun (WGS) entry which is preliminary data.</text>
</comment>
<evidence type="ECO:0000256" key="3">
    <source>
        <dbReference type="ARBA" id="ARBA00022475"/>
    </source>
</evidence>
<evidence type="ECO:0000256" key="8">
    <source>
        <dbReference type="SAM" id="Phobius"/>
    </source>
</evidence>
<dbReference type="Pfam" id="PF06151">
    <property type="entry name" value="Trehalose_recp"/>
    <property type="match status" value="1"/>
</dbReference>
<reference evidence="9" key="1">
    <citation type="journal article" date="2023" name="Insect Mol. Biol.">
        <title>Genome sequencing provides insights into the evolution of gene families encoding plant cell wall-degrading enzymes in longhorned beetles.</title>
        <authorList>
            <person name="Shin N.R."/>
            <person name="Okamura Y."/>
            <person name="Kirsch R."/>
            <person name="Pauchet Y."/>
        </authorList>
    </citation>
    <scope>NUCLEOTIDE SEQUENCE</scope>
    <source>
        <strain evidence="9">MMC_N1</strain>
    </source>
</reference>
<keyword evidence="3" id="KW-1003">Cell membrane</keyword>
<organism evidence="9 10">
    <name type="scientific">Molorchus minor</name>
    <dbReference type="NCBI Taxonomy" id="1323400"/>
    <lineage>
        <taxon>Eukaryota</taxon>
        <taxon>Metazoa</taxon>
        <taxon>Ecdysozoa</taxon>
        <taxon>Arthropoda</taxon>
        <taxon>Hexapoda</taxon>
        <taxon>Insecta</taxon>
        <taxon>Pterygota</taxon>
        <taxon>Neoptera</taxon>
        <taxon>Endopterygota</taxon>
        <taxon>Coleoptera</taxon>
        <taxon>Polyphaga</taxon>
        <taxon>Cucujiformia</taxon>
        <taxon>Chrysomeloidea</taxon>
        <taxon>Cerambycidae</taxon>
        <taxon>Lamiinae</taxon>
        <taxon>Monochamini</taxon>
        <taxon>Molorchus</taxon>
    </lineage>
</organism>
<protein>
    <submittedName>
        <fullName evidence="9">Uncharacterized protein</fullName>
    </submittedName>
</protein>
<keyword evidence="5 8" id="KW-1133">Transmembrane helix</keyword>
<evidence type="ECO:0000256" key="1">
    <source>
        <dbReference type="ARBA" id="ARBA00004651"/>
    </source>
</evidence>
<dbReference type="Proteomes" id="UP001162164">
    <property type="component" value="Unassembled WGS sequence"/>
</dbReference>
<comment type="similarity">
    <text evidence="2">Belongs to the insect chemoreceptor superfamily. Gustatory receptor (GR) family. Gr5a subfamily.</text>
</comment>
<evidence type="ECO:0000313" key="9">
    <source>
        <dbReference type="EMBL" id="KAJ8977421.1"/>
    </source>
</evidence>
<accession>A0ABQ9JGV9</accession>
<dbReference type="EMBL" id="JAPWTJ010000549">
    <property type="protein sequence ID" value="KAJ8977421.1"/>
    <property type="molecule type" value="Genomic_DNA"/>
</dbReference>
<dbReference type="PANTHER" id="PTHR21421:SF29">
    <property type="entry name" value="GUSTATORY RECEPTOR 5A FOR TREHALOSE-RELATED"/>
    <property type="match status" value="1"/>
</dbReference>
<keyword evidence="7" id="KW-0675">Receptor</keyword>
<sequence length="149" mass="16912">PDKSLAIHHKGFHENIRFVISMAQFFGAMPLHNINGNIHEVKFKWKSFRIFYAVFNASAAAVNAVFWIVKFAISGISVDKTAPMAFYICNMMTAVQLIQIARHWSHILKEWSYVEMSMRGYAGSIDLKKSFVILATLFVGIGFGRSYLS</sequence>
<comment type="subcellular location">
    <subcellularLocation>
        <location evidence="1">Cell membrane</location>
        <topology evidence="1">Multi-pass membrane protein</topology>
    </subcellularLocation>
</comment>
<keyword evidence="4 8" id="KW-0812">Transmembrane</keyword>
<evidence type="ECO:0000256" key="2">
    <source>
        <dbReference type="ARBA" id="ARBA00005327"/>
    </source>
</evidence>
<feature type="transmembrane region" description="Helical" evidence="8">
    <location>
        <begin position="126"/>
        <end position="148"/>
    </location>
</feature>
<evidence type="ECO:0000256" key="5">
    <source>
        <dbReference type="ARBA" id="ARBA00022989"/>
    </source>
</evidence>
<evidence type="ECO:0000256" key="7">
    <source>
        <dbReference type="ARBA" id="ARBA00023170"/>
    </source>
</evidence>
<keyword evidence="10" id="KW-1185">Reference proteome</keyword>
<dbReference type="PANTHER" id="PTHR21421">
    <property type="entry name" value="GUSTATORY RECEPTOR"/>
    <property type="match status" value="1"/>
</dbReference>
<feature type="transmembrane region" description="Helical" evidence="8">
    <location>
        <begin position="50"/>
        <end position="73"/>
    </location>
</feature>
<keyword evidence="6 8" id="KW-0472">Membrane</keyword>
<evidence type="ECO:0000256" key="4">
    <source>
        <dbReference type="ARBA" id="ARBA00022692"/>
    </source>
</evidence>
<evidence type="ECO:0000256" key="6">
    <source>
        <dbReference type="ARBA" id="ARBA00023136"/>
    </source>
</evidence>